<dbReference type="Proteomes" id="UP001497512">
    <property type="component" value="Chromosome 6"/>
</dbReference>
<reference evidence="1" key="1">
    <citation type="submission" date="2024-02" db="EMBL/GenBank/DDBJ databases">
        <authorList>
            <consortium name="ELIXIR-Norway"/>
            <consortium name="Elixir Norway"/>
        </authorList>
    </citation>
    <scope>NUCLEOTIDE SEQUENCE</scope>
</reference>
<sequence>MRSSAACCSSSRSCGLISNKVSSQPSEAGAQAAGWRHRKVAAAVHDSEIPSSLQGRLTAVSWLQQAALSWSLADWQHGSS</sequence>
<name>A0ABP0UXK9_9BRYO</name>
<keyword evidence="2" id="KW-1185">Reference proteome</keyword>
<evidence type="ECO:0000313" key="1">
    <source>
        <dbReference type="EMBL" id="CAK9229636.1"/>
    </source>
</evidence>
<proteinExistence type="predicted"/>
<evidence type="ECO:0000313" key="2">
    <source>
        <dbReference type="Proteomes" id="UP001497512"/>
    </source>
</evidence>
<gene>
    <name evidence="1" type="ORF">CSSPTR1EN2_LOCUS19832</name>
</gene>
<accession>A0ABP0UXK9</accession>
<organism evidence="1 2">
    <name type="scientific">Sphagnum troendelagicum</name>
    <dbReference type="NCBI Taxonomy" id="128251"/>
    <lineage>
        <taxon>Eukaryota</taxon>
        <taxon>Viridiplantae</taxon>
        <taxon>Streptophyta</taxon>
        <taxon>Embryophyta</taxon>
        <taxon>Bryophyta</taxon>
        <taxon>Sphagnophytina</taxon>
        <taxon>Sphagnopsida</taxon>
        <taxon>Sphagnales</taxon>
        <taxon>Sphagnaceae</taxon>
        <taxon>Sphagnum</taxon>
    </lineage>
</organism>
<dbReference type="EMBL" id="OZ019898">
    <property type="protein sequence ID" value="CAK9229636.1"/>
    <property type="molecule type" value="Genomic_DNA"/>
</dbReference>
<protein>
    <submittedName>
        <fullName evidence="1">Uncharacterized protein</fullName>
    </submittedName>
</protein>